<dbReference type="EMBL" id="WHSC02000012">
    <property type="protein sequence ID" value="MDO6124442.1"/>
    <property type="molecule type" value="Genomic_DNA"/>
</dbReference>
<proteinExistence type="predicted"/>
<name>A0ABT8XL69_9HYPH</name>
<keyword evidence="2" id="KW-1185">Reference proteome</keyword>
<dbReference type="RefSeq" id="WP_244763483.1">
    <property type="nucleotide sequence ID" value="NZ_JALJCJ010000007.1"/>
</dbReference>
<organism evidence="1 2">
    <name type="scientific">Shinella curvata</name>
    <dbReference type="NCBI Taxonomy" id="1817964"/>
    <lineage>
        <taxon>Bacteria</taxon>
        <taxon>Pseudomonadati</taxon>
        <taxon>Pseudomonadota</taxon>
        <taxon>Alphaproteobacteria</taxon>
        <taxon>Hyphomicrobiales</taxon>
        <taxon>Rhizobiaceae</taxon>
        <taxon>Shinella</taxon>
    </lineage>
</organism>
<comment type="caution">
    <text evidence="1">The sequence shown here is derived from an EMBL/GenBank/DDBJ whole genome shotgun (WGS) entry which is preliminary data.</text>
</comment>
<reference evidence="1" key="1">
    <citation type="submission" date="2022-04" db="EMBL/GenBank/DDBJ databases">
        <title>Shinella lacus sp. nov., a novel member of the genus Shinella from water.</title>
        <authorList>
            <person name="Deng Y."/>
        </authorList>
    </citation>
    <scope>NUCLEOTIDE SEQUENCE</scope>
    <source>
        <strain evidence="1">JCM 31239</strain>
    </source>
</reference>
<dbReference type="Proteomes" id="UP001177080">
    <property type="component" value="Unassembled WGS sequence"/>
</dbReference>
<sequence length="161" mass="18270">MASKRIRRRIGDILQIDLGDSQHCYAQVAGEPVIVFFDGIFTETISMEDIPRLPVAFRLAVSNYAVTRGVWPVIGSRPLTPENAEEPFFYKQDNRDRLFLYHSSFAAQNYERPASLADCIGLECAAVWDPEHVVDRLRDHALGQPNRWVEILKIKIPSISG</sequence>
<evidence type="ECO:0000313" key="2">
    <source>
        <dbReference type="Proteomes" id="UP001177080"/>
    </source>
</evidence>
<accession>A0ABT8XL69</accession>
<dbReference type="Pfam" id="PF15428">
    <property type="entry name" value="Imm26"/>
    <property type="match status" value="1"/>
</dbReference>
<evidence type="ECO:0000313" key="1">
    <source>
        <dbReference type="EMBL" id="MDO6124442.1"/>
    </source>
</evidence>
<dbReference type="InterPro" id="IPR029278">
    <property type="entry name" value="Imm26"/>
</dbReference>
<protein>
    <submittedName>
        <fullName evidence="1">Immunity 26/phosphotriesterase HocA family protein</fullName>
    </submittedName>
</protein>
<gene>
    <name evidence="1" type="ORF">GB928_024920</name>
</gene>